<dbReference type="EMBL" id="MCFI01000008">
    <property type="protein sequence ID" value="ORY83070.1"/>
    <property type="molecule type" value="Genomic_DNA"/>
</dbReference>
<dbReference type="GO" id="GO:0000136">
    <property type="term" value="C:mannan polymerase complex"/>
    <property type="evidence" value="ECO:0007669"/>
    <property type="project" value="TreeGrafter"/>
</dbReference>
<evidence type="ECO:0000256" key="2">
    <source>
        <dbReference type="SAM" id="MobiDB-lite"/>
    </source>
</evidence>
<dbReference type="PANTHER" id="PTHR31834">
    <property type="entry name" value="INITIATION-SPECIFIC ALPHA-1,6-MANNOSYLTRANSFERASE"/>
    <property type="match status" value="1"/>
</dbReference>
<dbReference type="STRING" id="56484.A0A1Y2FGK2"/>
<name>A0A1Y2FGK2_PROLT</name>
<proteinExistence type="inferred from homology"/>
<dbReference type="GO" id="GO:0006487">
    <property type="term" value="P:protein N-linked glycosylation"/>
    <property type="evidence" value="ECO:0007669"/>
    <property type="project" value="TreeGrafter"/>
</dbReference>
<dbReference type="RefSeq" id="XP_040725651.1">
    <property type="nucleotide sequence ID" value="XM_040867696.1"/>
</dbReference>
<dbReference type="GO" id="GO:0000009">
    <property type="term" value="F:alpha-1,6-mannosyltransferase activity"/>
    <property type="evidence" value="ECO:0007669"/>
    <property type="project" value="InterPro"/>
</dbReference>
<dbReference type="PANTHER" id="PTHR31834:SF8">
    <property type="entry name" value="TRANSFERASE, PUTATIVE (AFU_ORTHOLOGUE AFUA_6G14040)-RELATED"/>
    <property type="match status" value="1"/>
</dbReference>
<dbReference type="InterPro" id="IPR029044">
    <property type="entry name" value="Nucleotide-diphossugar_trans"/>
</dbReference>
<reference evidence="3 4" key="1">
    <citation type="submission" date="2016-07" db="EMBL/GenBank/DDBJ databases">
        <title>Pervasive Adenine N6-methylation of Active Genes in Fungi.</title>
        <authorList>
            <consortium name="DOE Joint Genome Institute"/>
            <person name="Mondo S.J."/>
            <person name="Dannebaum R.O."/>
            <person name="Kuo R.C."/>
            <person name="Labutti K."/>
            <person name="Haridas S."/>
            <person name="Kuo A."/>
            <person name="Salamov A."/>
            <person name="Ahrendt S.R."/>
            <person name="Lipzen A."/>
            <person name="Sullivan W."/>
            <person name="Andreopoulos W.B."/>
            <person name="Clum A."/>
            <person name="Lindquist E."/>
            <person name="Daum C."/>
            <person name="Ramamoorthy G.K."/>
            <person name="Gryganskyi A."/>
            <person name="Culley D."/>
            <person name="Magnuson J.K."/>
            <person name="James T.Y."/>
            <person name="O'Malley M.A."/>
            <person name="Stajich J.E."/>
            <person name="Spatafora J.W."/>
            <person name="Visel A."/>
            <person name="Grigoriev I.V."/>
        </authorList>
    </citation>
    <scope>NUCLEOTIDE SEQUENCE [LARGE SCALE GENOMIC DNA]</scope>
    <source>
        <strain evidence="3 4">12-1054</strain>
    </source>
</reference>
<dbReference type="SUPFAM" id="SSF53448">
    <property type="entry name" value="Nucleotide-diphospho-sugar transferases"/>
    <property type="match status" value="1"/>
</dbReference>
<feature type="region of interest" description="Disordered" evidence="2">
    <location>
        <begin position="323"/>
        <end position="350"/>
    </location>
</feature>
<dbReference type="Pfam" id="PF04488">
    <property type="entry name" value="Gly_transf_sug"/>
    <property type="match status" value="1"/>
</dbReference>
<keyword evidence="4" id="KW-1185">Reference proteome</keyword>
<evidence type="ECO:0000313" key="3">
    <source>
        <dbReference type="EMBL" id="ORY83070.1"/>
    </source>
</evidence>
<gene>
    <name evidence="3" type="ORF">BCR37DRAFT_346549</name>
</gene>
<dbReference type="InterPro" id="IPR039367">
    <property type="entry name" value="Och1-like"/>
</dbReference>
<organism evidence="3 4">
    <name type="scientific">Protomyces lactucae-debilis</name>
    <dbReference type="NCBI Taxonomy" id="2754530"/>
    <lineage>
        <taxon>Eukaryota</taxon>
        <taxon>Fungi</taxon>
        <taxon>Dikarya</taxon>
        <taxon>Ascomycota</taxon>
        <taxon>Taphrinomycotina</taxon>
        <taxon>Taphrinomycetes</taxon>
        <taxon>Taphrinales</taxon>
        <taxon>Protomycetaceae</taxon>
        <taxon>Protomyces</taxon>
    </lineage>
</organism>
<dbReference type="OrthoDB" id="409543at2759"/>
<dbReference type="OMA" id="VTWDLFH"/>
<dbReference type="Proteomes" id="UP000193685">
    <property type="component" value="Unassembled WGS sequence"/>
</dbReference>
<sequence>MGSTELVRKVFPKKIWQTWKVDPFHFEARDASRAKSWLSMNPHHRYEVLTDTNDVDFVEAAFGPNGLNRPDIVKTYRLLTAKILKADLLRYLVMYAEGGVYADIDVEAIRPIERFIPERYNPDDVDMVIGVEIDNPKYAHHKLLGRKSYGFCQWTFMCKPRLPVILRLVDDVVMKIHKLARDQKCSISDITLDFDDVLAVTGPTAFTDSLLAHMSQKTGSRVTWDPFHKMTESRLVAGVLVLTVEAFAAAQGHSDSGTHQGRAALVRHHYHASGWPSTHPRFLHRLLGSIEACNWDDACIELWDSNARNFETYTPDEQDRLVREKNEADEERRRLEEESAKNEERQAENHRLLEAEIEEHRRAKEEERNRARINAAALQQWEGVVKKVEKLAGED</sequence>
<comment type="caution">
    <text evidence="3">The sequence shown here is derived from an EMBL/GenBank/DDBJ whole genome shotgun (WGS) entry which is preliminary data.</text>
</comment>
<dbReference type="FunFam" id="3.90.550.20:FF:000004">
    <property type="entry name" value="Glycosyltransferase family 32 protein"/>
    <property type="match status" value="1"/>
</dbReference>
<accession>A0A1Y2FGK2</accession>
<dbReference type="InterPro" id="IPR007577">
    <property type="entry name" value="GlycoTrfase_DXD_sugar-bd_CS"/>
</dbReference>
<evidence type="ECO:0000313" key="4">
    <source>
        <dbReference type="Proteomes" id="UP000193685"/>
    </source>
</evidence>
<dbReference type="Gene3D" id="3.90.550.20">
    <property type="match status" value="1"/>
</dbReference>
<evidence type="ECO:0000256" key="1">
    <source>
        <dbReference type="ARBA" id="ARBA00009003"/>
    </source>
</evidence>
<dbReference type="GeneID" id="63784295"/>
<dbReference type="AlphaFoldDB" id="A0A1Y2FGK2"/>
<comment type="similarity">
    <text evidence="1">Belongs to the glycosyltransferase 32 family.</text>
</comment>
<keyword evidence="3" id="KW-0808">Transferase</keyword>
<protein>
    <submittedName>
        <fullName evidence="3">Nucleotide-diphospho-sugar transferase</fullName>
    </submittedName>
</protein>